<dbReference type="PANTHER" id="PTHR47370:SF1">
    <property type="entry name" value="ACYL-COA N-ACYLTRANSFERASES (NAT) SUPERFAMILY PROTEIN"/>
    <property type="match status" value="1"/>
</dbReference>
<dbReference type="HOGENOM" id="CLU_2430084_0_0_1"/>
<gene>
    <name evidence="1" type="ORF">ARALYDRAFT_920751</name>
</gene>
<organism evidence="2">
    <name type="scientific">Arabidopsis lyrata subsp. lyrata</name>
    <name type="common">Lyre-leaved rock-cress</name>
    <dbReference type="NCBI Taxonomy" id="81972"/>
    <lineage>
        <taxon>Eukaryota</taxon>
        <taxon>Viridiplantae</taxon>
        <taxon>Streptophyta</taxon>
        <taxon>Embryophyta</taxon>
        <taxon>Tracheophyta</taxon>
        <taxon>Spermatophyta</taxon>
        <taxon>Magnoliopsida</taxon>
        <taxon>eudicotyledons</taxon>
        <taxon>Gunneridae</taxon>
        <taxon>Pentapetalae</taxon>
        <taxon>rosids</taxon>
        <taxon>malvids</taxon>
        <taxon>Brassicales</taxon>
        <taxon>Brassicaceae</taxon>
        <taxon>Camelineae</taxon>
        <taxon>Arabidopsis</taxon>
    </lineage>
</organism>
<sequence>MVGQWEEEVDEEVVIRCYDDSRDRIQMGRVEKSCEIGHDQQTLLFTDTLGDPICRIRNSPFFIMLVKISLSFSLCSLKDYSLFLNKNHTKI</sequence>
<dbReference type="Proteomes" id="UP000008694">
    <property type="component" value="Unassembled WGS sequence"/>
</dbReference>
<dbReference type="PANTHER" id="PTHR47370">
    <property type="entry name" value="ACYL-COA N-ACYLTRANSFERASES (NAT) SUPERFAMILY PROTEIN"/>
    <property type="match status" value="1"/>
</dbReference>
<keyword evidence="2" id="KW-1185">Reference proteome</keyword>
<dbReference type="Gramene" id="scaffold_50000001.1">
    <property type="protein sequence ID" value="scaffold_50000001.1"/>
    <property type="gene ID" value="scaffold_50000001.1"/>
</dbReference>
<name>D7MXQ8_ARALL</name>
<accession>D7MXQ8</accession>
<dbReference type="AlphaFoldDB" id="D7MXQ8"/>
<evidence type="ECO:0000313" key="1">
    <source>
        <dbReference type="EMBL" id="EFH38674.1"/>
    </source>
</evidence>
<dbReference type="EMBL" id="GL349053">
    <property type="protein sequence ID" value="EFH38674.1"/>
    <property type="molecule type" value="Genomic_DNA"/>
</dbReference>
<dbReference type="InterPro" id="IPR052810">
    <property type="entry name" value="Plant_NAT"/>
</dbReference>
<evidence type="ECO:0000313" key="2">
    <source>
        <dbReference type="Proteomes" id="UP000008694"/>
    </source>
</evidence>
<dbReference type="STRING" id="81972.D7MXQ8"/>
<reference evidence="2" key="1">
    <citation type="journal article" date="2011" name="Nat. Genet.">
        <title>The Arabidopsis lyrata genome sequence and the basis of rapid genome size change.</title>
        <authorList>
            <person name="Hu T.T."/>
            <person name="Pattyn P."/>
            <person name="Bakker E.G."/>
            <person name="Cao J."/>
            <person name="Cheng J.-F."/>
            <person name="Clark R.M."/>
            <person name="Fahlgren N."/>
            <person name="Fawcett J.A."/>
            <person name="Grimwood J."/>
            <person name="Gundlach H."/>
            <person name="Haberer G."/>
            <person name="Hollister J.D."/>
            <person name="Ossowski S."/>
            <person name="Ottilar R.P."/>
            <person name="Salamov A.A."/>
            <person name="Schneeberger K."/>
            <person name="Spannagl M."/>
            <person name="Wang X."/>
            <person name="Yang L."/>
            <person name="Nasrallah M.E."/>
            <person name="Bergelson J."/>
            <person name="Carrington J.C."/>
            <person name="Gaut B.S."/>
            <person name="Schmutz J."/>
            <person name="Mayer K.F.X."/>
            <person name="Van de Peer Y."/>
            <person name="Grigoriev I.V."/>
            <person name="Nordborg M."/>
            <person name="Weigel D."/>
            <person name="Guo Y.-L."/>
        </authorList>
    </citation>
    <scope>NUCLEOTIDE SEQUENCE [LARGE SCALE GENOMIC DNA]</scope>
    <source>
        <strain evidence="2">cv. MN47</strain>
    </source>
</reference>
<protein>
    <submittedName>
        <fullName evidence="1">Uncharacterized protein</fullName>
    </submittedName>
</protein>
<proteinExistence type="predicted"/>